<feature type="chain" id="PRO_5003390599" evidence="10">
    <location>
        <begin position="21"/>
        <end position="445"/>
    </location>
</feature>
<evidence type="ECO:0000256" key="9">
    <source>
        <dbReference type="SAM" id="MobiDB-lite"/>
    </source>
</evidence>
<feature type="compositionally biased region" description="Basic and acidic residues" evidence="9">
    <location>
        <begin position="356"/>
        <end position="394"/>
    </location>
</feature>
<dbReference type="Pfam" id="PF13206">
    <property type="entry name" value="VSG_B"/>
    <property type="match status" value="1"/>
</dbReference>
<evidence type="ECO:0000313" key="12">
    <source>
        <dbReference type="EMBL" id="CCD18929.1"/>
    </source>
</evidence>
<evidence type="ECO:0000256" key="4">
    <source>
        <dbReference type="ARBA" id="ARBA00022622"/>
    </source>
</evidence>
<evidence type="ECO:0000256" key="5">
    <source>
        <dbReference type="ARBA" id="ARBA00022729"/>
    </source>
</evidence>
<accession>F9WN15</accession>
<dbReference type="Proteomes" id="UP000009027">
    <property type="component" value="Unassembled WGS sequence"/>
</dbReference>
<keyword evidence="7" id="KW-0325">Glycoprotein</keyword>
<name>F9WN15_TRYVY</name>
<evidence type="ECO:0000256" key="10">
    <source>
        <dbReference type="SAM" id="SignalP"/>
    </source>
</evidence>
<evidence type="ECO:0000256" key="7">
    <source>
        <dbReference type="ARBA" id="ARBA00023180"/>
    </source>
</evidence>
<evidence type="ECO:0000256" key="2">
    <source>
        <dbReference type="ARBA" id="ARBA00004609"/>
    </source>
</evidence>
<dbReference type="EMBL" id="CAEX01002195">
    <property type="protein sequence ID" value="CCD18929.1"/>
    <property type="molecule type" value="Genomic_DNA"/>
</dbReference>
<evidence type="ECO:0000256" key="1">
    <source>
        <dbReference type="ARBA" id="ARBA00002523"/>
    </source>
</evidence>
<keyword evidence="3" id="KW-1003">Cell membrane</keyword>
<keyword evidence="8" id="KW-0449">Lipoprotein</keyword>
<keyword evidence="4" id="KW-0336">GPI-anchor</keyword>
<dbReference type="InterPro" id="IPR025932">
    <property type="entry name" value="Trypano_VSG_B_N_dom"/>
</dbReference>
<comment type="subcellular location">
    <subcellularLocation>
        <location evidence="2">Cell membrane</location>
        <topology evidence="2">Lipid-anchor</topology>
        <topology evidence="2">GPI-anchor</topology>
    </subcellularLocation>
</comment>
<dbReference type="GO" id="GO:0098552">
    <property type="term" value="C:side of membrane"/>
    <property type="evidence" value="ECO:0007669"/>
    <property type="project" value="UniProtKB-KW"/>
</dbReference>
<feature type="non-terminal residue" evidence="12">
    <location>
        <position position="445"/>
    </location>
</feature>
<keyword evidence="6" id="KW-0472">Membrane</keyword>
<feature type="compositionally biased region" description="Polar residues" evidence="9">
    <location>
        <begin position="395"/>
        <end position="413"/>
    </location>
</feature>
<dbReference type="AlphaFoldDB" id="F9WN15"/>
<dbReference type="VEuPathDB" id="TriTrypDB:TvY486_0016420"/>
<comment type="function">
    <text evidence="1">VSG forms a coat on the surface of the parasite. The trypanosome evades the immune response of the host by expressing a series of antigenically distinct VSGs from an estimated 1000 VSG genes.</text>
</comment>
<evidence type="ECO:0000259" key="11">
    <source>
        <dbReference type="Pfam" id="PF13206"/>
    </source>
</evidence>
<feature type="region of interest" description="Disordered" evidence="9">
    <location>
        <begin position="355"/>
        <end position="424"/>
    </location>
</feature>
<keyword evidence="13" id="KW-1185">Reference proteome</keyword>
<organism evidence="12 13">
    <name type="scientific">Trypanosoma vivax (strain Y486)</name>
    <dbReference type="NCBI Taxonomy" id="1055687"/>
    <lineage>
        <taxon>Eukaryota</taxon>
        <taxon>Discoba</taxon>
        <taxon>Euglenozoa</taxon>
        <taxon>Kinetoplastea</taxon>
        <taxon>Metakinetoplastina</taxon>
        <taxon>Trypanosomatida</taxon>
        <taxon>Trypanosomatidae</taxon>
        <taxon>Trypanosoma</taxon>
        <taxon>Duttonella</taxon>
    </lineage>
</organism>
<evidence type="ECO:0000256" key="6">
    <source>
        <dbReference type="ARBA" id="ARBA00023136"/>
    </source>
</evidence>
<protein>
    <submittedName>
        <fullName evidence="12">Variant surface glycoprotein (VSG), putative</fullName>
    </submittedName>
</protein>
<evidence type="ECO:0000313" key="13">
    <source>
        <dbReference type="Proteomes" id="UP000009027"/>
    </source>
</evidence>
<feature type="domain" description="Trypanosome variant surface glycoprotein B-type N-terminal" evidence="11">
    <location>
        <begin position="8"/>
        <end position="338"/>
    </location>
</feature>
<dbReference type="GO" id="GO:0005886">
    <property type="term" value="C:plasma membrane"/>
    <property type="evidence" value="ECO:0007669"/>
    <property type="project" value="UniProtKB-SubCell"/>
</dbReference>
<feature type="signal peptide" evidence="10">
    <location>
        <begin position="1"/>
        <end position="20"/>
    </location>
</feature>
<proteinExistence type="predicted"/>
<reference evidence="12 13" key="1">
    <citation type="journal article" date="2012" name="Proc. Natl. Acad. Sci. U.S.A.">
        <title>Antigenic diversity is generated by distinct evolutionary mechanisms in African trypanosome species.</title>
        <authorList>
            <person name="Jackson A.P."/>
            <person name="Berry A."/>
            <person name="Aslett M."/>
            <person name="Allison H.C."/>
            <person name="Burton P."/>
            <person name="Vavrova-Anderson J."/>
            <person name="Brown R."/>
            <person name="Browne H."/>
            <person name="Corton N."/>
            <person name="Hauser H."/>
            <person name="Gamble J."/>
            <person name="Gilderthorp R."/>
            <person name="Marcello L."/>
            <person name="McQuillan J."/>
            <person name="Otto T.D."/>
            <person name="Quail M.A."/>
            <person name="Sanders M.J."/>
            <person name="van Tonder A."/>
            <person name="Ginger M.L."/>
            <person name="Field M.C."/>
            <person name="Barry J.D."/>
            <person name="Hertz-Fowler C."/>
            <person name="Berriman M."/>
        </authorList>
    </citation>
    <scope>NUCLEOTIDE SEQUENCE</scope>
    <source>
        <strain evidence="12 13">Y486</strain>
    </source>
</reference>
<keyword evidence="5 10" id="KW-0732">Signal</keyword>
<evidence type="ECO:0000256" key="8">
    <source>
        <dbReference type="ARBA" id="ARBA00023288"/>
    </source>
</evidence>
<sequence length="445" mass="47715">MLCCLLSFALILSAARLGRGAGENTAEFRAACAIATQAQDIVEEPEPEKRGTLQKLLKATQTVGEQKIAAALAAIIADQMKQQGETVPAERKNATLLAAKMLEAGAWETHAILAHAVTLAVQAAKERRQVEPLMARAKRRAVEALYGQSNITIDNIRNLNESMVTWNISDNPKSKAIGIDQAGSAAFTRASGQALAADITCLCPSKDLGNECIKIQSTGTVIDSDVTDSKTAVEAWKKLREYCIAPMRGRATQGSILASIAHLKAMLGTNTGGSTTAGNVKHITHALGQQGTPTSNKQDIKFVTYGAYAAGKIPWVQALIDAGAAIDKARRLAENAENAADLALGLVKTWAPVQRNESEQANRRAEGETDAQERHRTRMKTEDSRKENASHRTQQECTQTGGTWTEGRCQSTKQHAESADADTDNAHTIQHAMRAGMMLAALVVK</sequence>
<evidence type="ECO:0000256" key="3">
    <source>
        <dbReference type="ARBA" id="ARBA00022475"/>
    </source>
</evidence>
<gene>
    <name evidence="12" type="ORF">TvY486_0016420</name>
</gene>